<evidence type="ECO:0000313" key="2">
    <source>
        <dbReference type="EMBL" id="GAD89822.1"/>
    </source>
</evidence>
<dbReference type="Pfam" id="PF12706">
    <property type="entry name" value="Lactamase_B_2"/>
    <property type="match status" value="1"/>
</dbReference>
<reference evidence="2 3" key="1">
    <citation type="submission" date="2013-10" db="EMBL/GenBank/DDBJ databases">
        <authorList>
            <person name="Ichikawa N."/>
            <person name="Kimura A."/>
            <person name="Ohji S."/>
            <person name="Hosoyama A."/>
            <person name="Fujita N."/>
        </authorList>
    </citation>
    <scope>NUCLEOTIDE SEQUENCE [LARGE SCALE GENOMIC DNA]</scope>
    <source>
        <strain evidence="2 3">NBRC 102217</strain>
    </source>
</reference>
<dbReference type="GO" id="GO:0005737">
    <property type="term" value="C:cytoplasm"/>
    <property type="evidence" value="ECO:0007669"/>
    <property type="project" value="TreeGrafter"/>
</dbReference>
<organism evidence="2 3">
    <name type="scientific">Vibrio halioticoli NBRC 102217</name>
    <dbReference type="NCBI Taxonomy" id="1219072"/>
    <lineage>
        <taxon>Bacteria</taxon>
        <taxon>Pseudomonadati</taxon>
        <taxon>Pseudomonadota</taxon>
        <taxon>Gammaproteobacteria</taxon>
        <taxon>Vibrionales</taxon>
        <taxon>Vibrionaceae</taxon>
        <taxon>Vibrio</taxon>
    </lineage>
</organism>
<accession>V5FLS7</accession>
<dbReference type="OrthoDB" id="9805728at2"/>
<gene>
    <name evidence="2" type="ORF">VHA01S_028_00210</name>
</gene>
<dbReference type="EMBL" id="BAUJ01000028">
    <property type="protein sequence ID" value="GAD89822.1"/>
    <property type="molecule type" value="Genomic_DNA"/>
</dbReference>
<keyword evidence="3" id="KW-1185">Reference proteome</keyword>
<reference evidence="2 3" key="2">
    <citation type="submission" date="2013-11" db="EMBL/GenBank/DDBJ databases">
        <title>Whole genome shotgun sequence of Vibrio halioticoli NBRC 102217.</title>
        <authorList>
            <person name="Isaki S."/>
            <person name="Kimura A."/>
            <person name="Ohji S."/>
            <person name="Hosoyama A."/>
            <person name="Fujita N."/>
            <person name="Hashimoto M."/>
            <person name="Hosoyama Y."/>
            <person name="Yamazoe A."/>
        </authorList>
    </citation>
    <scope>NUCLEOTIDE SEQUENCE [LARGE SCALE GENOMIC DNA]</scope>
    <source>
        <strain evidence="2 3">NBRC 102217</strain>
    </source>
</reference>
<feature type="domain" description="Metallo-beta-lactamase" evidence="1">
    <location>
        <begin position="117"/>
        <end position="318"/>
    </location>
</feature>
<dbReference type="InterPro" id="IPR001279">
    <property type="entry name" value="Metallo-B-lactamas"/>
</dbReference>
<dbReference type="PANTHER" id="PTHR15032">
    <property type="entry name" value="N-ACYL-PHOSPHATIDYLETHANOLAMINE-HYDROLYZING PHOSPHOLIPASE D"/>
    <property type="match status" value="1"/>
</dbReference>
<dbReference type="SUPFAM" id="SSF56281">
    <property type="entry name" value="Metallo-hydrolase/oxidoreductase"/>
    <property type="match status" value="1"/>
</dbReference>
<evidence type="ECO:0000313" key="3">
    <source>
        <dbReference type="Proteomes" id="UP000017800"/>
    </source>
</evidence>
<proteinExistence type="predicted"/>
<dbReference type="RefSeq" id="WP_023404183.1">
    <property type="nucleotide sequence ID" value="NZ_BAUJ01000028.1"/>
</dbReference>
<comment type="caution">
    <text evidence="2">The sequence shown here is derived from an EMBL/GenBank/DDBJ whole genome shotgun (WGS) entry which is preliminary data.</text>
</comment>
<protein>
    <recommendedName>
        <fullName evidence="1">Metallo-beta-lactamase domain-containing protein</fullName>
    </recommendedName>
</protein>
<dbReference type="Proteomes" id="UP000017800">
    <property type="component" value="Unassembled WGS sequence"/>
</dbReference>
<evidence type="ECO:0000259" key="1">
    <source>
        <dbReference type="Pfam" id="PF12706"/>
    </source>
</evidence>
<sequence>MNSKLISSLNTIFKSIRLTLDDKRARRIQSEQIRQTRIEHSPQFMNGRVKSNIPSVETDDSFFGLLWKFFSTRSQYKPKHALPYQVVDTNKLQSRSQALRVTWLGHSSLFIEVDKQRILIDPVFEYAAPRFSSRLFKRNVAAPVSKEALPLPDVILISHNHYDHLEESTARYYASKNVMFYVPLGVGRYLEKWGINPDSIQEFDWWEDQVLNGVQITATPANHNSARGLFDGNKTLWASWVIKAESGSVFYSGDTAYGAHFKAIGDKLGPFDLTFMEVAANVKGGKRFPVEAWGHMQASHTMQAHLDVQGDKLFPVHWSTYELFMHQWDEPVNDLIGEAQKTSIELVTPFIGQSVDFSQPISTHYWWQESSKAQNEIDEIDDSLGLIKVRL</sequence>
<dbReference type="eggNOG" id="COG2220">
    <property type="taxonomic scope" value="Bacteria"/>
</dbReference>
<dbReference type="AlphaFoldDB" id="V5FLS7"/>
<dbReference type="Gene3D" id="3.60.15.10">
    <property type="entry name" value="Ribonuclease Z/Hydroxyacylglutathione hydrolase-like"/>
    <property type="match status" value="1"/>
</dbReference>
<name>V5FLS7_9VIBR</name>
<dbReference type="InterPro" id="IPR036866">
    <property type="entry name" value="RibonucZ/Hydroxyglut_hydro"/>
</dbReference>
<dbReference type="PANTHER" id="PTHR15032:SF4">
    <property type="entry name" value="N-ACYL-PHOSPHATIDYLETHANOLAMINE-HYDROLYZING PHOSPHOLIPASE D"/>
    <property type="match status" value="1"/>
</dbReference>